<dbReference type="Gene3D" id="1.10.443.10">
    <property type="entry name" value="Intergrase catalytic core"/>
    <property type="match status" value="1"/>
</dbReference>
<dbReference type="OrthoDB" id="1094492at2"/>
<accession>A0A2P8HD43</accession>
<keyword evidence="4" id="KW-1185">Reference proteome</keyword>
<name>A0A2P8HD43_CHINA</name>
<sequence length="61" mass="6953">MTFHTSRHTFAQLMKKAKIDGFIIQGSLGHDSFQTTDGYLEDLDDDEINEAVTPVYYQQIA</sequence>
<dbReference type="EMBL" id="PYAW01000006">
    <property type="protein sequence ID" value="PSL44154.1"/>
    <property type="molecule type" value="Genomic_DNA"/>
</dbReference>
<evidence type="ECO:0000313" key="3">
    <source>
        <dbReference type="EMBL" id="PSL44154.1"/>
    </source>
</evidence>
<dbReference type="InterPro" id="IPR013762">
    <property type="entry name" value="Integrase-like_cat_sf"/>
</dbReference>
<proteinExistence type="predicted"/>
<dbReference type="GO" id="GO:0003677">
    <property type="term" value="F:DNA binding"/>
    <property type="evidence" value="ECO:0007669"/>
    <property type="project" value="InterPro"/>
</dbReference>
<dbReference type="GO" id="GO:0015074">
    <property type="term" value="P:DNA integration"/>
    <property type="evidence" value="ECO:0007669"/>
    <property type="project" value="InterPro"/>
</dbReference>
<dbReference type="InterPro" id="IPR011010">
    <property type="entry name" value="DNA_brk_join_enz"/>
</dbReference>
<dbReference type="InterPro" id="IPR002104">
    <property type="entry name" value="Integrase_catalytic"/>
</dbReference>
<gene>
    <name evidence="3" type="ORF">CLV51_10619</name>
</gene>
<keyword evidence="1" id="KW-0233">DNA recombination</keyword>
<organism evidence="3 4">
    <name type="scientific">Chitinophaga niastensis</name>
    <dbReference type="NCBI Taxonomy" id="536980"/>
    <lineage>
        <taxon>Bacteria</taxon>
        <taxon>Pseudomonadati</taxon>
        <taxon>Bacteroidota</taxon>
        <taxon>Chitinophagia</taxon>
        <taxon>Chitinophagales</taxon>
        <taxon>Chitinophagaceae</taxon>
        <taxon>Chitinophaga</taxon>
    </lineage>
</organism>
<dbReference type="Pfam" id="PF00589">
    <property type="entry name" value="Phage_integrase"/>
    <property type="match status" value="1"/>
</dbReference>
<evidence type="ECO:0000259" key="2">
    <source>
        <dbReference type="Pfam" id="PF00589"/>
    </source>
</evidence>
<evidence type="ECO:0000313" key="4">
    <source>
        <dbReference type="Proteomes" id="UP000240971"/>
    </source>
</evidence>
<comment type="caution">
    <text evidence="3">The sequence shown here is derived from an EMBL/GenBank/DDBJ whole genome shotgun (WGS) entry which is preliminary data.</text>
</comment>
<reference evidence="3 4" key="1">
    <citation type="submission" date="2018-03" db="EMBL/GenBank/DDBJ databases">
        <title>Genomic Encyclopedia of Archaeal and Bacterial Type Strains, Phase II (KMG-II): from individual species to whole genera.</title>
        <authorList>
            <person name="Goeker M."/>
        </authorList>
    </citation>
    <scope>NUCLEOTIDE SEQUENCE [LARGE SCALE GENOMIC DNA]</scope>
    <source>
        <strain evidence="3 4">DSM 24859</strain>
    </source>
</reference>
<feature type="domain" description="Tyr recombinase" evidence="2">
    <location>
        <begin position="1"/>
        <end position="42"/>
    </location>
</feature>
<evidence type="ECO:0000256" key="1">
    <source>
        <dbReference type="ARBA" id="ARBA00023172"/>
    </source>
</evidence>
<dbReference type="Proteomes" id="UP000240971">
    <property type="component" value="Unassembled WGS sequence"/>
</dbReference>
<dbReference type="AlphaFoldDB" id="A0A2P8HD43"/>
<dbReference type="GO" id="GO:0006310">
    <property type="term" value="P:DNA recombination"/>
    <property type="evidence" value="ECO:0007669"/>
    <property type="project" value="UniProtKB-KW"/>
</dbReference>
<protein>
    <submittedName>
        <fullName evidence="3">Phage integrase family protein</fullName>
    </submittedName>
</protein>
<dbReference type="SUPFAM" id="SSF56349">
    <property type="entry name" value="DNA breaking-rejoining enzymes"/>
    <property type="match status" value="1"/>
</dbReference>